<dbReference type="RefSeq" id="WP_012465544.1">
    <property type="nucleotide sequence ID" value="NC_010803.1"/>
</dbReference>
<evidence type="ECO:0000313" key="2">
    <source>
        <dbReference type="EMBL" id="ACD89663.1"/>
    </source>
</evidence>
<dbReference type="OrthoDB" id="9811746at2"/>
<dbReference type="InterPro" id="IPR015032">
    <property type="entry name" value="ThsB__TIR-like_domain"/>
</dbReference>
<dbReference type="eggNOG" id="ENOG5032RJ7">
    <property type="taxonomic scope" value="Bacteria"/>
</dbReference>
<proteinExistence type="predicted"/>
<dbReference type="SUPFAM" id="SSF52206">
    <property type="entry name" value="Hypothetical protein MTH538"/>
    <property type="match status" value="1"/>
</dbReference>
<dbReference type="AlphaFoldDB" id="B3EGM6"/>
<evidence type="ECO:0000259" key="1">
    <source>
        <dbReference type="Pfam" id="PF08937"/>
    </source>
</evidence>
<dbReference type="KEGG" id="cli:Clim_0572"/>
<accession>B3EGM6</accession>
<dbReference type="STRING" id="290315.Clim_0572"/>
<name>B3EGM6_CHLL2</name>
<dbReference type="Proteomes" id="UP000008841">
    <property type="component" value="Chromosome"/>
</dbReference>
<dbReference type="Gene3D" id="3.40.50.11200">
    <property type="match status" value="1"/>
</dbReference>
<evidence type="ECO:0000313" key="3">
    <source>
        <dbReference type="Proteomes" id="UP000008841"/>
    </source>
</evidence>
<gene>
    <name evidence="2" type="ordered locus">Clim_0572</name>
</gene>
<organism evidence="2 3">
    <name type="scientific">Chlorobium limicola (strain DSM 245 / NBRC 103803 / 6330)</name>
    <dbReference type="NCBI Taxonomy" id="290315"/>
    <lineage>
        <taxon>Bacteria</taxon>
        <taxon>Pseudomonadati</taxon>
        <taxon>Chlorobiota</taxon>
        <taxon>Chlorobiia</taxon>
        <taxon>Chlorobiales</taxon>
        <taxon>Chlorobiaceae</taxon>
        <taxon>Chlorobium/Pelodictyon group</taxon>
        <taxon>Chlorobium</taxon>
    </lineage>
</organism>
<feature type="domain" description="Thoeris protein ThsB TIR-like" evidence="1">
    <location>
        <begin position="9"/>
        <end position="107"/>
    </location>
</feature>
<dbReference type="InterPro" id="IPR036490">
    <property type="entry name" value="ThsB_TIR-like_sf"/>
</dbReference>
<protein>
    <recommendedName>
        <fullName evidence="1">Thoeris protein ThsB TIR-like domain-containing protein</fullName>
    </recommendedName>
</protein>
<reference evidence="2 3" key="1">
    <citation type="submission" date="2008-05" db="EMBL/GenBank/DDBJ databases">
        <title>Complete sequence of Chlorobium limicola DSM 245.</title>
        <authorList>
            <consortium name="US DOE Joint Genome Institute"/>
            <person name="Lucas S."/>
            <person name="Copeland A."/>
            <person name="Lapidus A."/>
            <person name="Glavina del Rio T."/>
            <person name="Dalin E."/>
            <person name="Tice H."/>
            <person name="Bruce D."/>
            <person name="Goodwin L."/>
            <person name="Pitluck S."/>
            <person name="Schmutz J."/>
            <person name="Larimer F."/>
            <person name="Land M."/>
            <person name="Hauser L."/>
            <person name="Kyrpides N."/>
            <person name="Ovchinnikova G."/>
            <person name="Zhao F."/>
            <person name="Li T."/>
            <person name="Liu Z."/>
            <person name="Overmann J."/>
            <person name="Bryant D.A."/>
            <person name="Richardson P."/>
        </authorList>
    </citation>
    <scope>NUCLEOTIDE SEQUENCE [LARGE SCALE GENOMIC DNA]</scope>
    <source>
        <strain evidence="3">DSM 245 / NBRC 103803 / 6330</strain>
    </source>
</reference>
<sequence>MANPKRRVFYSFHYKPDVIRASQVRQIGAIEGNKSATDNEWEKITSGDETTKDKAIKKWIADQMKGRTCTVVLVGQDTANRKWINYEIIKSWDDGMGVVGIHIHGLKNFEGNISAIGENPFDYITHGVSKKKLSTIVKCYNPAGSNSKERYAWIEQHLANAIEEAIKIRKEN</sequence>
<dbReference type="Pfam" id="PF08937">
    <property type="entry name" value="ThsB_TIR"/>
    <property type="match status" value="1"/>
</dbReference>
<dbReference type="EMBL" id="CP001097">
    <property type="protein sequence ID" value="ACD89663.1"/>
    <property type="molecule type" value="Genomic_DNA"/>
</dbReference>
<dbReference type="HOGENOM" id="CLU_098991_0_0_10"/>